<dbReference type="SUPFAM" id="SSF56645">
    <property type="entry name" value="Acyl-CoA dehydrogenase NM domain-like"/>
    <property type="match status" value="1"/>
</dbReference>
<dbReference type="SUPFAM" id="SSF47203">
    <property type="entry name" value="Acyl-CoA dehydrogenase C-terminal domain-like"/>
    <property type="match status" value="1"/>
</dbReference>
<feature type="domain" description="Acyl-CoA dehydrogenase/oxidase C-terminal" evidence="6">
    <location>
        <begin position="229"/>
        <end position="375"/>
    </location>
</feature>
<name>A0ABX1JBA8_9PSEU</name>
<proteinExistence type="inferred from homology"/>
<accession>A0ABX1JBA8</accession>
<dbReference type="InterPro" id="IPR046373">
    <property type="entry name" value="Acyl-CoA_Oxase/DH_mid-dom_sf"/>
</dbReference>
<dbReference type="InterPro" id="IPR037069">
    <property type="entry name" value="AcylCoA_DH/ox_N_sf"/>
</dbReference>
<dbReference type="Pfam" id="PF02771">
    <property type="entry name" value="Acyl-CoA_dh_N"/>
    <property type="match status" value="1"/>
</dbReference>
<dbReference type="EMBL" id="JAAXLS010000030">
    <property type="protein sequence ID" value="NKQ57051.1"/>
    <property type="molecule type" value="Genomic_DNA"/>
</dbReference>
<dbReference type="Gene3D" id="1.10.540.10">
    <property type="entry name" value="Acyl-CoA dehydrogenase/oxidase, N-terminal domain"/>
    <property type="match status" value="1"/>
</dbReference>
<sequence length="378" mass="39693">MSGEAGIREQLRAEVRRCLSDHVDVRPYFAEGADSGPRTDEALWRLLATQMNLPGLIVPEADGGAGAQLADLAVVFEELGAALAPVPMFATAGFALPLVLAVAGERRTDAAGDLLAAIASGTTTVTVALNEPDGGYRPDSTTVRAVRTETGWSLSGSKSFVIDAPAADIILVPAWTSAGIGLFAADRGEVAVSPMPSLDLLRPLSTVRFDGAPARLISDEDAVALDAGLDLALVLLAAEQVGGAQRCLDNAVAYAKQRVQFGRPIGSFQAIKHQLVDLLLQVEMARSAMTHAIGVADSYLRDPGAGTARDLAEAASLSRALCSDTFTHVADEALHIHGGIGFTWEHDSHLYYRRAKATELLFGIPDAHRERLAAAAGL</sequence>
<evidence type="ECO:0000256" key="5">
    <source>
        <dbReference type="ARBA" id="ARBA00023002"/>
    </source>
</evidence>
<dbReference type="RefSeq" id="WP_168520077.1">
    <property type="nucleotide sequence ID" value="NZ_JAAXLS010000030.1"/>
</dbReference>
<feature type="domain" description="Acyl-CoA dehydrogenase/oxidase N-terminal" evidence="7">
    <location>
        <begin position="9"/>
        <end position="93"/>
    </location>
</feature>
<gene>
    <name evidence="8" type="ORF">HFP15_29695</name>
</gene>
<protein>
    <submittedName>
        <fullName evidence="8">Acyl-CoA/acyl-ACP dehydrogenase</fullName>
    </submittedName>
</protein>
<keyword evidence="9" id="KW-1185">Reference proteome</keyword>
<comment type="similarity">
    <text evidence="2">Belongs to the acyl-CoA dehydrogenase family.</text>
</comment>
<evidence type="ECO:0000259" key="7">
    <source>
        <dbReference type="Pfam" id="PF02771"/>
    </source>
</evidence>
<evidence type="ECO:0000256" key="1">
    <source>
        <dbReference type="ARBA" id="ARBA00001974"/>
    </source>
</evidence>
<dbReference type="PANTHER" id="PTHR43884">
    <property type="entry name" value="ACYL-COA DEHYDROGENASE"/>
    <property type="match status" value="1"/>
</dbReference>
<evidence type="ECO:0000313" key="9">
    <source>
        <dbReference type="Proteomes" id="UP000715441"/>
    </source>
</evidence>
<keyword evidence="5" id="KW-0560">Oxidoreductase</keyword>
<evidence type="ECO:0000259" key="6">
    <source>
        <dbReference type="Pfam" id="PF00441"/>
    </source>
</evidence>
<dbReference type="InterPro" id="IPR013786">
    <property type="entry name" value="AcylCoA_DH/ox_N"/>
</dbReference>
<dbReference type="InterPro" id="IPR036250">
    <property type="entry name" value="AcylCo_DH-like_C"/>
</dbReference>
<dbReference type="PANTHER" id="PTHR43884:SF20">
    <property type="entry name" value="ACYL-COA DEHYDROGENASE FADE28"/>
    <property type="match status" value="1"/>
</dbReference>
<keyword evidence="4" id="KW-0274">FAD</keyword>
<comment type="cofactor">
    <cofactor evidence="1">
        <name>FAD</name>
        <dbReference type="ChEBI" id="CHEBI:57692"/>
    </cofactor>
</comment>
<reference evidence="8 9" key="1">
    <citation type="submission" date="2020-04" db="EMBL/GenBank/DDBJ databases">
        <title>Novel species.</title>
        <authorList>
            <person name="Teo W.F.A."/>
            <person name="Lipun K."/>
            <person name="Srisuk N."/>
            <person name="Duangmal K."/>
        </authorList>
    </citation>
    <scope>NUCLEOTIDE SEQUENCE [LARGE SCALE GENOMIC DNA]</scope>
    <source>
        <strain evidence="8 9">K13G38</strain>
    </source>
</reference>
<evidence type="ECO:0000256" key="2">
    <source>
        <dbReference type="ARBA" id="ARBA00009347"/>
    </source>
</evidence>
<evidence type="ECO:0000256" key="4">
    <source>
        <dbReference type="ARBA" id="ARBA00022827"/>
    </source>
</evidence>
<dbReference type="CDD" id="cd00567">
    <property type="entry name" value="ACAD"/>
    <property type="match status" value="1"/>
</dbReference>
<dbReference type="InterPro" id="IPR009100">
    <property type="entry name" value="AcylCoA_DH/oxidase_NM_dom_sf"/>
</dbReference>
<comment type="caution">
    <text evidence="8">The sequence shown here is derived from an EMBL/GenBank/DDBJ whole genome shotgun (WGS) entry which is preliminary data.</text>
</comment>
<keyword evidence="3" id="KW-0285">Flavoprotein</keyword>
<dbReference type="Gene3D" id="2.40.110.10">
    <property type="entry name" value="Butyryl-CoA Dehydrogenase, subunit A, domain 2"/>
    <property type="match status" value="1"/>
</dbReference>
<dbReference type="InterPro" id="IPR009075">
    <property type="entry name" value="AcylCo_DH/oxidase_C"/>
</dbReference>
<organism evidence="8 9">
    <name type="scientific">Amycolatopsis acididurans</name>
    <dbReference type="NCBI Taxonomy" id="2724524"/>
    <lineage>
        <taxon>Bacteria</taxon>
        <taxon>Bacillati</taxon>
        <taxon>Actinomycetota</taxon>
        <taxon>Actinomycetes</taxon>
        <taxon>Pseudonocardiales</taxon>
        <taxon>Pseudonocardiaceae</taxon>
        <taxon>Amycolatopsis</taxon>
    </lineage>
</organism>
<evidence type="ECO:0000256" key="3">
    <source>
        <dbReference type="ARBA" id="ARBA00022630"/>
    </source>
</evidence>
<dbReference type="Proteomes" id="UP000715441">
    <property type="component" value="Unassembled WGS sequence"/>
</dbReference>
<dbReference type="Gene3D" id="1.20.140.10">
    <property type="entry name" value="Butyryl-CoA Dehydrogenase, subunit A, domain 3"/>
    <property type="match status" value="1"/>
</dbReference>
<dbReference type="Pfam" id="PF00441">
    <property type="entry name" value="Acyl-CoA_dh_1"/>
    <property type="match status" value="1"/>
</dbReference>
<evidence type="ECO:0000313" key="8">
    <source>
        <dbReference type="EMBL" id="NKQ57051.1"/>
    </source>
</evidence>